<organism evidence="1 2">
    <name type="scientific">Ruixingdingia sedimenti</name>
    <dbReference type="NCBI Taxonomy" id="3073604"/>
    <lineage>
        <taxon>Bacteria</taxon>
        <taxon>Pseudomonadati</taxon>
        <taxon>Pseudomonadota</taxon>
        <taxon>Alphaproteobacteria</taxon>
        <taxon>Rhodobacterales</taxon>
        <taxon>Paracoccaceae</taxon>
        <taxon>Ruixingdingia</taxon>
    </lineage>
</organism>
<reference evidence="1 2" key="1">
    <citation type="submission" date="2023-09" db="EMBL/GenBank/DDBJ databases">
        <title>Xinfangfangia sedmenti sp. nov., isolated the sedment.</title>
        <authorList>
            <person name="Xu L."/>
        </authorList>
    </citation>
    <scope>NUCLEOTIDE SEQUENCE [LARGE SCALE GENOMIC DNA]</scope>
    <source>
        <strain evidence="1 2">LG-4</strain>
    </source>
</reference>
<sequence length="137" mass="15007">MTLAWQDIRLEEGDIHQTPCDCCGTTTSRIEGELFAPAGWLAFYALRFAAGHRDHGVLFQIGTGDWSSGDPAARQLFRAVYDPAAEGFRITDMPQDTGANATALSRADILGTPFAPRAFAMLDAIFMHDSRLQGMLR</sequence>
<evidence type="ECO:0000313" key="2">
    <source>
        <dbReference type="Proteomes" id="UP001247754"/>
    </source>
</evidence>
<name>A0ABU1F611_9RHOB</name>
<comment type="caution">
    <text evidence="1">The sequence shown here is derived from an EMBL/GenBank/DDBJ whole genome shotgun (WGS) entry which is preliminary data.</text>
</comment>
<proteinExistence type="predicted"/>
<accession>A0ABU1F611</accession>
<keyword evidence="2" id="KW-1185">Reference proteome</keyword>
<gene>
    <name evidence="1" type="ORF">RGD00_06795</name>
</gene>
<dbReference type="EMBL" id="JAVKPH010000005">
    <property type="protein sequence ID" value="MDR5652302.1"/>
    <property type="molecule type" value="Genomic_DNA"/>
</dbReference>
<dbReference type="RefSeq" id="WP_310456551.1">
    <property type="nucleotide sequence ID" value="NZ_JAVKPH010000005.1"/>
</dbReference>
<evidence type="ECO:0000313" key="1">
    <source>
        <dbReference type="EMBL" id="MDR5652302.1"/>
    </source>
</evidence>
<protein>
    <submittedName>
        <fullName evidence="1">Uncharacterized protein</fullName>
    </submittedName>
</protein>
<dbReference type="Proteomes" id="UP001247754">
    <property type="component" value="Unassembled WGS sequence"/>
</dbReference>